<dbReference type="AlphaFoldDB" id="A0A4R9LIX5"/>
<gene>
    <name evidence="1" type="ORF">EHS11_16810</name>
</gene>
<name>A0A4R9LIX5_9LEPT</name>
<organism evidence="1 2">
    <name type="scientific">Leptospira ilyithenensis</name>
    <dbReference type="NCBI Taxonomy" id="2484901"/>
    <lineage>
        <taxon>Bacteria</taxon>
        <taxon>Pseudomonadati</taxon>
        <taxon>Spirochaetota</taxon>
        <taxon>Spirochaetia</taxon>
        <taxon>Leptospirales</taxon>
        <taxon>Leptospiraceae</taxon>
        <taxon>Leptospira</taxon>
    </lineage>
</organism>
<dbReference type="OrthoDB" id="327981at2"/>
<dbReference type="InterPro" id="IPR011458">
    <property type="entry name" value="DUF1564"/>
</dbReference>
<reference evidence="1" key="1">
    <citation type="journal article" date="2019" name="PLoS Negl. Trop. Dis.">
        <title>Revisiting the worldwide diversity of Leptospira species in the environment.</title>
        <authorList>
            <person name="Vincent A.T."/>
            <person name="Schiettekatte O."/>
            <person name="Bourhy P."/>
            <person name="Veyrier F.J."/>
            <person name="Picardeau M."/>
        </authorList>
    </citation>
    <scope>NUCLEOTIDE SEQUENCE [LARGE SCALE GENOMIC DNA]</scope>
    <source>
        <strain evidence="1">201400974</strain>
    </source>
</reference>
<dbReference type="EMBL" id="RQHV01000062">
    <property type="protein sequence ID" value="TGN06816.1"/>
    <property type="molecule type" value="Genomic_DNA"/>
</dbReference>
<dbReference type="Proteomes" id="UP000298264">
    <property type="component" value="Unassembled WGS sequence"/>
</dbReference>
<evidence type="ECO:0000313" key="2">
    <source>
        <dbReference type="Proteomes" id="UP000298264"/>
    </source>
</evidence>
<evidence type="ECO:0000313" key="1">
    <source>
        <dbReference type="EMBL" id="TGN06816.1"/>
    </source>
</evidence>
<sequence length="162" mass="19437">MQENRWLMREVLVFADTSVSSLLLSETAAGFYRRLLRRRHDSRDLFCRLIRRHRERLVVHLNSVRQKRNLRITYQSHLEDAESYYVKVNFRPGHEDWAEIGLIAGNFRVSRTLIVSLMMFWEMEGEGRKSEGVPTFQSKPKEITVIYRLKPFRLTRSFHLRP</sequence>
<accession>A0A4R9LIX5</accession>
<dbReference type="Pfam" id="PF07600">
    <property type="entry name" value="DUF1564"/>
    <property type="match status" value="1"/>
</dbReference>
<dbReference type="RefSeq" id="WP_135765544.1">
    <property type="nucleotide sequence ID" value="NZ_RQHV01000062.1"/>
</dbReference>
<proteinExistence type="predicted"/>
<protein>
    <submittedName>
        <fullName evidence="1">DUF1564 family protein</fullName>
    </submittedName>
</protein>
<keyword evidence="2" id="KW-1185">Reference proteome</keyword>
<comment type="caution">
    <text evidence="1">The sequence shown here is derived from an EMBL/GenBank/DDBJ whole genome shotgun (WGS) entry which is preliminary data.</text>
</comment>